<gene>
    <name evidence="2" type="ORF">GURASL_31190</name>
</gene>
<dbReference type="EMBL" id="AP027151">
    <property type="protein sequence ID" value="BDV44196.1"/>
    <property type="molecule type" value="Genomic_DNA"/>
</dbReference>
<dbReference type="SMART" id="SM01321">
    <property type="entry name" value="Y1_Tnp"/>
    <property type="match status" value="1"/>
</dbReference>
<accession>A0ABM8ENL3</accession>
<dbReference type="Pfam" id="PF01797">
    <property type="entry name" value="Y1_Tnp"/>
    <property type="match status" value="1"/>
</dbReference>
<sequence length="180" mass="20734">MAEWCGKYQVQIWAYCVMPNHVHLIAVPETEDGLARAIGEAHRRYTRRINFREKWRGHLWQERFASFPMDERYLLAAARYVEMNPVAAGMVALPGEYRWSSAAAHLAGNDDPLVKVKPLLDIVSDWQQFLALTDEDELTLLKKHERSGRPLGEVSFVERLEGELERLLRPAKRGPKPKGK</sequence>
<reference evidence="2 3" key="1">
    <citation type="submission" date="2022-12" db="EMBL/GenBank/DDBJ databases">
        <title>Polyphasic characterization of Geotalea uranireducens NIT-SL11 newly isolated from a complex of sewage sludge and microbially reduced graphene oxide.</title>
        <authorList>
            <person name="Xie L."/>
            <person name="Yoshida N."/>
            <person name="Meng L."/>
        </authorList>
    </citation>
    <scope>NUCLEOTIDE SEQUENCE [LARGE SCALE GENOMIC DNA]</scope>
    <source>
        <strain evidence="2 3">NIT-SL11</strain>
    </source>
</reference>
<evidence type="ECO:0000313" key="2">
    <source>
        <dbReference type="EMBL" id="BDV44196.1"/>
    </source>
</evidence>
<dbReference type="Proteomes" id="UP001317705">
    <property type="component" value="Chromosome"/>
</dbReference>
<proteinExistence type="predicted"/>
<dbReference type="Gene3D" id="3.30.70.1290">
    <property type="entry name" value="Transposase IS200-like"/>
    <property type="match status" value="1"/>
</dbReference>
<keyword evidence="3" id="KW-1185">Reference proteome</keyword>
<dbReference type="InterPro" id="IPR002686">
    <property type="entry name" value="Transposase_17"/>
</dbReference>
<dbReference type="SUPFAM" id="SSF143422">
    <property type="entry name" value="Transposase IS200-like"/>
    <property type="match status" value="1"/>
</dbReference>
<dbReference type="InterPro" id="IPR036515">
    <property type="entry name" value="Transposase_17_sf"/>
</dbReference>
<name>A0ABM8ENL3_9BACT</name>
<protein>
    <submittedName>
        <fullName evidence="2">Transposase</fullName>
    </submittedName>
</protein>
<feature type="domain" description="Transposase IS200-like" evidence="1">
    <location>
        <begin position="1"/>
        <end position="84"/>
    </location>
</feature>
<evidence type="ECO:0000259" key="1">
    <source>
        <dbReference type="SMART" id="SM01321"/>
    </source>
</evidence>
<dbReference type="PANTHER" id="PTHR34322:SF2">
    <property type="entry name" value="TRANSPOSASE IS200-LIKE DOMAIN-CONTAINING PROTEIN"/>
    <property type="match status" value="1"/>
</dbReference>
<organism evidence="2 3">
    <name type="scientific">Geotalea uraniireducens</name>
    <dbReference type="NCBI Taxonomy" id="351604"/>
    <lineage>
        <taxon>Bacteria</taxon>
        <taxon>Pseudomonadati</taxon>
        <taxon>Thermodesulfobacteriota</taxon>
        <taxon>Desulfuromonadia</taxon>
        <taxon>Geobacterales</taxon>
        <taxon>Geobacteraceae</taxon>
        <taxon>Geotalea</taxon>
    </lineage>
</organism>
<evidence type="ECO:0000313" key="3">
    <source>
        <dbReference type="Proteomes" id="UP001317705"/>
    </source>
</evidence>
<dbReference type="PANTHER" id="PTHR34322">
    <property type="entry name" value="TRANSPOSASE, Y1_TNP DOMAIN-CONTAINING"/>
    <property type="match status" value="1"/>
</dbReference>